<dbReference type="AlphaFoldDB" id="A0A6J4KUI2"/>
<dbReference type="SUPFAM" id="SSF56300">
    <property type="entry name" value="Metallo-dependent phosphatases"/>
    <property type="match status" value="1"/>
</dbReference>
<dbReference type="SMART" id="SM00089">
    <property type="entry name" value="PKD"/>
    <property type="match status" value="1"/>
</dbReference>
<dbReference type="GO" id="GO:0005975">
    <property type="term" value="P:carbohydrate metabolic process"/>
    <property type="evidence" value="ECO:0007669"/>
    <property type="project" value="UniProtKB-ARBA"/>
</dbReference>
<dbReference type="InterPro" id="IPR022409">
    <property type="entry name" value="PKD/Chitinase_dom"/>
</dbReference>
<accession>A0A6J4KUI2</accession>
<organism evidence="4">
    <name type="scientific">uncultured Friedmanniella sp</name>
    <dbReference type="NCBI Taxonomy" id="335381"/>
    <lineage>
        <taxon>Bacteria</taxon>
        <taxon>Bacillati</taxon>
        <taxon>Actinomycetota</taxon>
        <taxon>Actinomycetes</taxon>
        <taxon>Propionibacteriales</taxon>
        <taxon>Nocardioidaceae</taxon>
        <taxon>Friedmanniella</taxon>
        <taxon>environmental samples</taxon>
    </lineage>
</organism>
<evidence type="ECO:0000256" key="1">
    <source>
        <dbReference type="ARBA" id="ARBA00022729"/>
    </source>
</evidence>
<dbReference type="PANTHER" id="PTHR22953">
    <property type="entry name" value="ACID PHOSPHATASE RELATED"/>
    <property type="match status" value="1"/>
</dbReference>
<feature type="signal peptide" evidence="2">
    <location>
        <begin position="1"/>
        <end position="25"/>
    </location>
</feature>
<feature type="chain" id="PRO_5026965193" description="PKD domain-containing protein" evidence="2">
    <location>
        <begin position="26"/>
        <end position="637"/>
    </location>
</feature>
<dbReference type="InterPro" id="IPR013783">
    <property type="entry name" value="Ig-like_fold"/>
</dbReference>
<reference evidence="4" key="1">
    <citation type="submission" date="2020-02" db="EMBL/GenBank/DDBJ databases">
        <authorList>
            <person name="Meier V. D."/>
        </authorList>
    </citation>
    <scope>NUCLEOTIDE SEQUENCE</scope>
    <source>
        <strain evidence="4">AVDCRST_MAG61</strain>
    </source>
</reference>
<gene>
    <name evidence="4" type="ORF">AVDCRST_MAG61-1997</name>
</gene>
<dbReference type="GO" id="GO:0003993">
    <property type="term" value="F:acid phosphatase activity"/>
    <property type="evidence" value="ECO:0007669"/>
    <property type="project" value="InterPro"/>
</dbReference>
<keyword evidence="1 2" id="KW-0732">Signal</keyword>
<dbReference type="InterPro" id="IPR004843">
    <property type="entry name" value="Calcineurin-like_PHP"/>
</dbReference>
<evidence type="ECO:0000256" key="2">
    <source>
        <dbReference type="SAM" id="SignalP"/>
    </source>
</evidence>
<name>A0A6J4KUI2_9ACTN</name>
<dbReference type="Gene3D" id="3.60.21.10">
    <property type="match status" value="1"/>
</dbReference>
<dbReference type="InterPro" id="IPR000601">
    <property type="entry name" value="PKD_dom"/>
</dbReference>
<proteinExistence type="predicted"/>
<evidence type="ECO:0000259" key="3">
    <source>
        <dbReference type="PROSITE" id="PS50093"/>
    </source>
</evidence>
<dbReference type="CDD" id="cd00146">
    <property type="entry name" value="PKD"/>
    <property type="match status" value="1"/>
</dbReference>
<dbReference type="PANTHER" id="PTHR22953:SF153">
    <property type="entry name" value="PURPLE ACID PHOSPHATASE"/>
    <property type="match status" value="1"/>
</dbReference>
<feature type="domain" description="PKD" evidence="3">
    <location>
        <begin position="338"/>
        <end position="426"/>
    </location>
</feature>
<dbReference type="InterPro" id="IPR035986">
    <property type="entry name" value="PKD_dom_sf"/>
</dbReference>
<dbReference type="PROSITE" id="PS50093">
    <property type="entry name" value="PKD"/>
    <property type="match status" value="1"/>
</dbReference>
<dbReference type="SUPFAM" id="SSF49299">
    <property type="entry name" value="PKD domain"/>
    <property type="match status" value="1"/>
</dbReference>
<dbReference type="Pfam" id="PF18911">
    <property type="entry name" value="PKD_4"/>
    <property type="match status" value="1"/>
</dbReference>
<dbReference type="Pfam" id="PF00149">
    <property type="entry name" value="Metallophos"/>
    <property type="match status" value="1"/>
</dbReference>
<dbReference type="InterPro" id="IPR029052">
    <property type="entry name" value="Metallo-depent_PP-like"/>
</dbReference>
<evidence type="ECO:0000313" key="4">
    <source>
        <dbReference type="EMBL" id="CAA9314660.1"/>
    </source>
</evidence>
<sequence>MAPRGMLRAAVLGLFLVLLGTHVSAAPQPGRLHVTTAGDFAQTANTSAVLNALAAANSDVAVTLGDMSYGTVGSEQAWCDFVKARVGPSFPFEMLAGNHESNGINGNINDFSACLPNQLPGAVGTYGRQYYVDVPAADPLVRFVMISPGLTYPDGTWSYAAGTARYAWTAQAIDGARAAGVPWVVVGMHKPCLTVGRYTCESGSALFNLLLSKKVDLILSGHEHTYQRSHQLALGGSCTAFVPGSYDAGCVTDSDGDFAAGAGSVAAVVGTGGQTLYDLSLNDAEQPYLAATSGLNRNPTYGFLDLQATPEVLRGSFVRAAGGTFTDAFALTRAPASGNSPPVAAFTSTCIELSCSFNAGTSSDSDGTIASYAWTFGDGTTGTGATPTHDYTAGGSYSVTLTVTDNAGATAQSTRNVSVTAPTTGVLVDDQFSRTVTSGLGTAPTGGPWTVRGSTADYAVASGVGTMRVAAGTSRLAALNEVSATATDTRLTFGLDKRPTGTGLYHSLNGRSVDGSGAYRAKTRVTSTGAVTLELARLTATGSEVNLQPAATVSGLSYAAGDLLNVRMQTTGTAPTTIRAKVWKVGTPEPTTWLRSVTDSTAELQTAGAVAITPYLSGSATNAPITVRLDSLVVTPP</sequence>
<dbReference type="Gene3D" id="2.60.40.10">
    <property type="entry name" value="Immunoglobulins"/>
    <property type="match status" value="1"/>
</dbReference>
<dbReference type="EMBL" id="CADCTT010000258">
    <property type="protein sequence ID" value="CAA9314660.1"/>
    <property type="molecule type" value="Genomic_DNA"/>
</dbReference>
<protein>
    <recommendedName>
        <fullName evidence="3">PKD domain-containing protein</fullName>
    </recommendedName>
</protein>
<dbReference type="InterPro" id="IPR039331">
    <property type="entry name" value="PAPs-like"/>
</dbReference>